<dbReference type="Proteomes" id="UP000886014">
    <property type="component" value="Unassembled WGS sequence"/>
</dbReference>
<evidence type="ECO:0000256" key="1">
    <source>
        <dbReference type="ARBA" id="ARBA00006525"/>
    </source>
</evidence>
<dbReference type="InterPro" id="IPR041614">
    <property type="entry name" value="DprA_WH"/>
</dbReference>
<dbReference type="InterPro" id="IPR057666">
    <property type="entry name" value="DrpA_SLOG"/>
</dbReference>
<gene>
    <name evidence="4" type="primary">dprA</name>
    <name evidence="4" type="ORF">ENL41_01785</name>
</gene>
<evidence type="ECO:0000313" key="4">
    <source>
        <dbReference type="EMBL" id="HHF58138.1"/>
    </source>
</evidence>
<dbReference type="InterPro" id="IPR010994">
    <property type="entry name" value="RuvA_2-like"/>
</dbReference>
<feature type="domain" description="Smf/DprA SLOG" evidence="2">
    <location>
        <begin position="75"/>
        <end position="284"/>
    </location>
</feature>
<dbReference type="Gene3D" id="1.10.10.10">
    <property type="entry name" value="Winged helix-like DNA-binding domain superfamily/Winged helix DNA-binding domain"/>
    <property type="match status" value="1"/>
</dbReference>
<feature type="domain" description="DprA winged helix" evidence="3">
    <location>
        <begin position="299"/>
        <end position="351"/>
    </location>
</feature>
<comment type="similarity">
    <text evidence="1">Belongs to the DprA/Smf family.</text>
</comment>
<dbReference type="AlphaFoldDB" id="A0A7C5MA30"/>
<dbReference type="EMBL" id="DRTV01000127">
    <property type="protein sequence ID" value="HHF58138.1"/>
    <property type="molecule type" value="Genomic_DNA"/>
</dbReference>
<dbReference type="SUPFAM" id="SSF102405">
    <property type="entry name" value="MCP/YpsA-like"/>
    <property type="match status" value="1"/>
</dbReference>
<accession>A0A7C5MA30</accession>
<dbReference type="GO" id="GO:0009294">
    <property type="term" value="P:DNA-mediated transformation"/>
    <property type="evidence" value="ECO:0007669"/>
    <property type="project" value="InterPro"/>
</dbReference>
<proteinExistence type="inferred from homology"/>
<name>A0A7C5MA30_UNCW3</name>
<comment type="caution">
    <text evidence="4">The sequence shown here is derived from an EMBL/GenBank/DDBJ whole genome shotgun (WGS) entry which is preliminary data.</text>
</comment>
<dbReference type="PANTHER" id="PTHR43022">
    <property type="entry name" value="PROTEIN SMF"/>
    <property type="match status" value="1"/>
</dbReference>
<protein>
    <submittedName>
        <fullName evidence="4">DNA-protecting protein DprA</fullName>
    </submittedName>
</protein>
<dbReference type="Gene3D" id="3.40.50.450">
    <property type="match status" value="1"/>
</dbReference>
<dbReference type="PANTHER" id="PTHR43022:SF1">
    <property type="entry name" value="PROTEIN SMF"/>
    <property type="match status" value="1"/>
</dbReference>
<dbReference type="InterPro" id="IPR036388">
    <property type="entry name" value="WH-like_DNA-bd_sf"/>
</dbReference>
<evidence type="ECO:0000259" key="2">
    <source>
        <dbReference type="Pfam" id="PF02481"/>
    </source>
</evidence>
<reference evidence="4" key="1">
    <citation type="journal article" date="2020" name="mSystems">
        <title>Genome- and Community-Level Interaction Insights into Carbon Utilization and Element Cycling Functions of Hydrothermarchaeota in Hydrothermal Sediment.</title>
        <authorList>
            <person name="Zhou Z."/>
            <person name="Liu Y."/>
            <person name="Xu W."/>
            <person name="Pan J."/>
            <person name="Luo Z.H."/>
            <person name="Li M."/>
        </authorList>
    </citation>
    <scope>NUCLEOTIDE SEQUENCE [LARGE SCALE GENOMIC DNA]</scope>
    <source>
        <strain evidence="4">HyVt-94</strain>
    </source>
</reference>
<dbReference type="Pfam" id="PF02481">
    <property type="entry name" value="DNA_processg_A"/>
    <property type="match status" value="1"/>
</dbReference>
<dbReference type="SUPFAM" id="SSF47781">
    <property type="entry name" value="RuvA domain 2-like"/>
    <property type="match status" value="1"/>
</dbReference>
<dbReference type="NCBIfam" id="TIGR00732">
    <property type="entry name" value="dprA"/>
    <property type="match status" value="1"/>
</dbReference>
<sequence>MTKRFYALALYLVKGVGPIFYKKLVDYFKSPEEVFKASVQDLTQIVPKNVAEAISHFNFEEAERQWEKAENLGAQVIWYGDDHYPDALKNYDFSPPVLFVIGKEKYINFNAIAVVGTRKCTIYGKKVAYDFSFALAKSGFDIISGGARGIDTQAHKGAIDAEGNTFAILGTGLDIVYPPENRYIFEKIKEKGALISEFPFGTPPLKENFPKRNRIIAALSRGILVVEAGTKSGALLTAQWGIETGKEIYVVPGPITSPTSKGTNELIKKGAKPVTSPADIIADFGFITPKQEKERITSMSEDETRIYNILDYVNPLHLDELCERLQIPVTDLLPKLLKMEMKGVITQLPGKFYVRSK</sequence>
<dbReference type="InterPro" id="IPR003488">
    <property type="entry name" value="DprA"/>
</dbReference>
<organism evidence="4">
    <name type="scientific">candidate division WOR-3 bacterium</name>
    <dbReference type="NCBI Taxonomy" id="2052148"/>
    <lineage>
        <taxon>Bacteria</taxon>
        <taxon>Bacteria division WOR-3</taxon>
    </lineage>
</organism>
<evidence type="ECO:0000259" key="3">
    <source>
        <dbReference type="Pfam" id="PF17782"/>
    </source>
</evidence>
<dbReference type="Pfam" id="PF17782">
    <property type="entry name" value="WHD_DprA"/>
    <property type="match status" value="1"/>
</dbReference>